<evidence type="ECO:0000313" key="1">
    <source>
        <dbReference type="EMBL" id="KAK9891615.1"/>
    </source>
</evidence>
<proteinExistence type="predicted"/>
<protein>
    <submittedName>
        <fullName evidence="1">Uncharacterized protein</fullName>
    </submittedName>
</protein>
<evidence type="ECO:0000313" key="2">
    <source>
        <dbReference type="Proteomes" id="UP001431783"/>
    </source>
</evidence>
<dbReference type="Proteomes" id="UP001431783">
    <property type="component" value="Unassembled WGS sequence"/>
</dbReference>
<accession>A0AAW1VD38</accession>
<dbReference type="AlphaFoldDB" id="A0AAW1VD38"/>
<organism evidence="1 2">
    <name type="scientific">Henosepilachna vigintioctopunctata</name>
    <dbReference type="NCBI Taxonomy" id="420089"/>
    <lineage>
        <taxon>Eukaryota</taxon>
        <taxon>Metazoa</taxon>
        <taxon>Ecdysozoa</taxon>
        <taxon>Arthropoda</taxon>
        <taxon>Hexapoda</taxon>
        <taxon>Insecta</taxon>
        <taxon>Pterygota</taxon>
        <taxon>Neoptera</taxon>
        <taxon>Endopterygota</taxon>
        <taxon>Coleoptera</taxon>
        <taxon>Polyphaga</taxon>
        <taxon>Cucujiformia</taxon>
        <taxon>Coccinelloidea</taxon>
        <taxon>Coccinellidae</taxon>
        <taxon>Epilachninae</taxon>
        <taxon>Epilachnini</taxon>
        <taxon>Henosepilachna</taxon>
    </lineage>
</organism>
<comment type="caution">
    <text evidence="1">The sequence shown here is derived from an EMBL/GenBank/DDBJ whole genome shotgun (WGS) entry which is preliminary data.</text>
</comment>
<dbReference type="EMBL" id="JARQZJ010000129">
    <property type="protein sequence ID" value="KAK9891615.1"/>
    <property type="molecule type" value="Genomic_DNA"/>
</dbReference>
<gene>
    <name evidence="1" type="ORF">WA026_015579</name>
</gene>
<sequence>MVKIFENDSEKRIFKKRREKIMKRNKIGRELRVLWILATFLPHFILCEDDNPSQDRKTPRDVFSPRMDYDQWKPLGRGDPLKDDPTYDYVPPVLERVHYWIDPASRKPDPPTNENRKTEILLLGISSKKPSTGSYAADSRKDVYDSFMEFVDGPKFNTHQKKRPSFNSDYYHAFPPGRNGLSERNVYSKGNDQRIPYTILVPPPVPINNPSTSQALPLTTLSDLVFSTSSRSTEAPRTTSQSVSKLLLSIQEYLL</sequence>
<name>A0AAW1VD38_9CUCU</name>
<reference evidence="1 2" key="1">
    <citation type="submission" date="2023-03" db="EMBL/GenBank/DDBJ databases">
        <title>Genome insight into feeding habits of ladybird beetles.</title>
        <authorList>
            <person name="Li H.-S."/>
            <person name="Huang Y.-H."/>
            <person name="Pang H."/>
        </authorList>
    </citation>
    <scope>NUCLEOTIDE SEQUENCE [LARGE SCALE GENOMIC DNA]</scope>
    <source>
        <strain evidence="1">SYSU_2023b</strain>
        <tissue evidence="1">Whole body</tissue>
    </source>
</reference>
<keyword evidence="2" id="KW-1185">Reference proteome</keyword>